<proteinExistence type="predicted"/>
<dbReference type="EMBL" id="GBRH01245166">
    <property type="protein sequence ID" value="JAD52729.1"/>
    <property type="molecule type" value="Transcribed_RNA"/>
</dbReference>
<dbReference type="AlphaFoldDB" id="A0A0A9ALZ3"/>
<evidence type="ECO:0000313" key="1">
    <source>
        <dbReference type="EMBL" id="JAD52729.1"/>
    </source>
</evidence>
<reference evidence="1" key="2">
    <citation type="journal article" date="2015" name="Data Brief">
        <title>Shoot transcriptome of the giant reed, Arundo donax.</title>
        <authorList>
            <person name="Barrero R.A."/>
            <person name="Guerrero F.D."/>
            <person name="Moolhuijzen P."/>
            <person name="Goolsby J.A."/>
            <person name="Tidwell J."/>
            <person name="Bellgard S.E."/>
            <person name="Bellgard M.I."/>
        </authorList>
    </citation>
    <scope>NUCLEOTIDE SEQUENCE</scope>
    <source>
        <tissue evidence="1">Shoot tissue taken approximately 20 cm above the soil surface</tissue>
    </source>
</reference>
<protein>
    <submittedName>
        <fullName evidence="1">Uncharacterized protein</fullName>
    </submittedName>
</protein>
<sequence length="50" mass="5487">MSDVNATKHSSAMAFKAACCVRGQNSSQIQLENITITRGNISLPHKIEER</sequence>
<accession>A0A0A9ALZ3</accession>
<organism evidence="1">
    <name type="scientific">Arundo donax</name>
    <name type="common">Giant reed</name>
    <name type="synonym">Donax arundinaceus</name>
    <dbReference type="NCBI Taxonomy" id="35708"/>
    <lineage>
        <taxon>Eukaryota</taxon>
        <taxon>Viridiplantae</taxon>
        <taxon>Streptophyta</taxon>
        <taxon>Embryophyta</taxon>
        <taxon>Tracheophyta</taxon>
        <taxon>Spermatophyta</taxon>
        <taxon>Magnoliopsida</taxon>
        <taxon>Liliopsida</taxon>
        <taxon>Poales</taxon>
        <taxon>Poaceae</taxon>
        <taxon>PACMAD clade</taxon>
        <taxon>Arundinoideae</taxon>
        <taxon>Arundineae</taxon>
        <taxon>Arundo</taxon>
    </lineage>
</organism>
<reference evidence="1" key="1">
    <citation type="submission" date="2014-09" db="EMBL/GenBank/DDBJ databases">
        <authorList>
            <person name="Magalhaes I.L.F."/>
            <person name="Oliveira U."/>
            <person name="Santos F.R."/>
            <person name="Vidigal T.H.D.A."/>
            <person name="Brescovit A.D."/>
            <person name="Santos A.J."/>
        </authorList>
    </citation>
    <scope>NUCLEOTIDE SEQUENCE</scope>
    <source>
        <tissue evidence="1">Shoot tissue taken approximately 20 cm above the soil surface</tissue>
    </source>
</reference>
<name>A0A0A9ALZ3_ARUDO</name>